<dbReference type="EMBL" id="ACNN01000016">
    <property type="protein sequence ID" value="EEN83041.1"/>
    <property type="molecule type" value="Genomic_DNA"/>
</dbReference>
<accession>C3J9Z6</accession>
<feature type="domain" description="Thiamine pyrophosphate enzyme TPP-binding" evidence="2">
    <location>
        <begin position="74"/>
        <end position="226"/>
    </location>
</feature>
<name>C3J9Z6_POREA</name>
<dbReference type="GO" id="GO:0030976">
    <property type="term" value="F:thiamine pyrophosphate binding"/>
    <property type="evidence" value="ECO:0007669"/>
    <property type="project" value="InterPro"/>
</dbReference>
<organism evidence="3 4">
    <name type="scientific">Porphyromonas endodontalis (strain ATCC 35406 / DSM 24491 / JCM 8526 / CCUG 16442 / BCRC 14492 / NCTC 13058 / HG 370)</name>
    <name type="common">Bacteroides endodontalis</name>
    <dbReference type="NCBI Taxonomy" id="553175"/>
    <lineage>
        <taxon>Bacteria</taxon>
        <taxon>Pseudomonadati</taxon>
        <taxon>Bacteroidota</taxon>
        <taxon>Bacteroidia</taxon>
        <taxon>Bacteroidales</taxon>
        <taxon>Porphyromonadaceae</taxon>
        <taxon>Porphyromonas</taxon>
    </lineage>
</organism>
<sequence length="264" mass="28766">MNTTDEKVLSFEDIVKPENLVYEKPRLLNDNTMHYCPGCSHGVVHKLVAEVIDEMGLAEESVGIAPVGCSVFAYNYIDIDWQEAAHGRAPALATAIKRLYPSKLVFTYQGDGDLSAIGTAETIHAANRGENIVIIFINNGIYGMTGGQMSPSTLVGMKTATCPYGRDVKRNGYPISMSNLLAELDGTCYVTRQTVHTMPAVRKAKKALIKAFENSMAGKGCSVVEIVATCNTGWKMSPAKANDWMMENMAPKYTLGDLKDVDNQ</sequence>
<comment type="caution">
    <text evidence="3">The sequence shown here is derived from an EMBL/GenBank/DDBJ whole genome shotgun (WGS) entry which is preliminary data.</text>
</comment>
<dbReference type="PANTHER" id="PTHR48084">
    <property type="entry name" value="2-OXOGLUTARATE OXIDOREDUCTASE SUBUNIT KORB-RELATED"/>
    <property type="match status" value="1"/>
</dbReference>
<dbReference type="STRING" id="553175.POREN0001_0918"/>
<dbReference type="GO" id="GO:0044281">
    <property type="term" value="P:small molecule metabolic process"/>
    <property type="evidence" value="ECO:0007669"/>
    <property type="project" value="UniProtKB-ARBA"/>
</dbReference>
<dbReference type="RefSeq" id="WP_004333347.1">
    <property type="nucleotide sequence ID" value="NZ_ACNN01000016.1"/>
</dbReference>
<evidence type="ECO:0000313" key="4">
    <source>
        <dbReference type="Proteomes" id="UP000004295"/>
    </source>
</evidence>
<evidence type="ECO:0000259" key="2">
    <source>
        <dbReference type="Pfam" id="PF02775"/>
    </source>
</evidence>
<dbReference type="GO" id="GO:0045333">
    <property type="term" value="P:cellular respiration"/>
    <property type="evidence" value="ECO:0007669"/>
    <property type="project" value="UniProtKB-ARBA"/>
</dbReference>
<dbReference type="Gene3D" id="3.40.50.970">
    <property type="match status" value="1"/>
</dbReference>
<proteinExistence type="predicted"/>
<dbReference type="InterPro" id="IPR011766">
    <property type="entry name" value="TPP_enzyme_TPP-bd"/>
</dbReference>
<reference evidence="3 4" key="1">
    <citation type="submission" date="2009-04" db="EMBL/GenBank/DDBJ databases">
        <authorList>
            <person name="Sebastian Y."/>
            <person name="Madupu R."/>
            <person name="Durkin A.S."/>
            <person name="Torralba M."/>
            <person name="Methe B."/>
            <person name="Sutton G.G."/>
            <person name="Strausberg R.L."/>
            <person name="Nelson K.E."/>
        </authorList>
    </citation>
    <scope>NUCLEOTIDE SEQUENCE [LARGE SCALE GENOMIC DNA]</scope>
    <source>
        <strain evidence="4">ATCC 35406 / BCRC 14492 / JCM 8526 / NCTC 13058 / HG 370</strain>
    </source>
</reference>
<dbReference type="PANTHER" id="PTHR48084:SF3">
    <property type="entry name" value="SUBUNIT OF PYRUVATE:FLAVODOXIN OXIDOREDUCTASE"/>
    <property type="match status" value="1"/>
</dbReference>
<evidence type="ECO:0000313" key="3">
    <source>
        <dbReference type="EMBL" id="EEN83041.1"/>
    </source>
</evidence>
<keyword evidence="4" id="KW-1185">Reference proteome</keyword>
<dbReference type="AlphaFoldDB" id="C3J9Z6"/>
<dbReference type="InterPro" id="IPR051457">
    <property type="entry name" value="2-oxoacid:Fd_oxidoreductase"/>
</dbReference>
<evidence type="ECO:0000256" key="1">
    <source>
        <dbReference type="ARBA" id="ARBA00023002"/>
    </source>
</evidence>
<protein>
    <submittedName>
        <fullName evidence="3">Thiamine pyrophosphate enzyme, C-terminal TPP binding domain protein</fullName>
    </submittedName>
</protein>
<keyword evidence="1" id="KW-0560">Oxidoreductase</keyword>
<dbReference type="InterPro" id="IPR029061">
    <property type="entry name" value="THDP-binding"/>
</dbReference>
<dbReference type="GeneID" id="93364756"/>
<dbReference type="eggNOG" id="COG1013">
    <property type="taxonomic scope" value="Bacteria"/>
</dbReference>
<dbReference type="Pfam" id="PF02775">
    <property type="entry name" value="TPP_enzyme_C"/>
    <property type="match status" value="1"/>
</dbReference>
<dbReference type="GO" id="GO:0016625">
    <property type="term" value="F:oxidoreductase activity, acting on the aldehyde or oxo group of donors, iron-sulfur protein as acceptor"/>
    <property type="evidence" value="ECO:0007669"/>
    <property type="project" value="UniProtKB-ARBA"/>
</dbReference>
<dbReference type="SUPFAM" id="SSF52518">
    <property type="entry name" value="Thiamin diphosphate-binding fold (THDP-binding)"/>
    <property type="match status" value="1"/>
</dbReference>
<gene>
    <name evidence="3" type="ORF">POREN0001_0918</name>
</gene>
<dbReference type="Proteomes" id="UP000004295">
    <property type="component" value="Unassembled WGS sequence"/>
</dbReference>